<dbReference type="EMBL" id="JAPRAT010000033">
    <property type="protein sequence ID" value="MCZ0704309.1"/>
    <property type="molecule type" value="Genomic_DNA"/>
</dbReference>
<proteinExistence type="predicted"/>
<evidence type="ECO:0000313" key="2">
    <source>
        <dbReference type="Proteomes" id="UP001084197"/>
    </source>
</evidence>
<protein>
    <submittedName>
        <fullName evidence="1">NETI motif-containing protein</fullName>
    </submittedName>
</protein>
<dbReference type="Proteomes" id="UP001084197">
    <property type="component" value="Unassembled WGS sequence"/>
</dbReference>
<comment type="caution">
    <text evidence="1">The sequence shown here is derived from an EMBL/GenBank/DDBJ whole genome shotgun (WGS) entry which is preliminary data.</text>
</comment>
<keyword evidence="2" id="KW-1185">Reference proteome</keyword>
<accession>A0A9J6RFW3</accession>
<sequence>MEEKETIDECLERIKKAGYLPVRRTEKPIFQTTEKTGVNHVEPIAKQIIFDTVLAKDEH</sequence>
<reference evidence="1" key="1">
    <citation type="submission" date="2022-11" db="EMBL/GenBank/DDBJ databases">
        <title>WGS of Natronobacillus azotifigens 24KS-1, an anaerobic diazotrophic haloalkaliphile from soda-rich habitats.</title>
        <authorList>
            <person name="Sorokin D.Y."/>
            <person name="Merkel A.Y."/>
        </authorList>
    </citation>
    <scope>NUCLEOTIDE SEQUENCE</scope>
    <source>
        <strain evidence="1">24KS-1</strain>
    </source>
</reference>
<gene>
    <name evidence="1" type="ORF">OWO01_13960</name>
</gene>
<name>A0A9J6RFW3_9BACI</name>
<dbReference type="InterPro" id="IPR025930">
    <property type="entry name" value="NETI"/>
</dbReference>
<dbReference type="RefSeq" id="WP_268781079.1">
    <property type="nucleotide sequence ID" value="NZ_JAPRAT010000033.1"/>
</dbReference>
<dbReference type="AlphaFoldDB" id="A0A9J6RFW3"/>
<dbReference type="Pfam" id="PF14044">
    <property type="entry name" value="NETI"/>
    <property type="match status" value="1"/>
</dbReference>
<evidence type="ECO:0000313" key="1">
    <source>
        <dbReference type="EMBL" id="MCZ0704309.1"/>
    </source>
</evidence>
<organism evidence="1 2">
    <name type="scientific">Natronobacillus azotifigens</name>
    <dbReference type="NCBI Taxonomy" id="472978"/>
    <lineage>
        <taxon>Bacteria</taxon>
        <taxon>Bacillati</taxon>
        <taxon>Bacillota</taxon>
        <taxon>Bacilli</taxon>
        <taxon>Bacillales</taxon>
        <taxon>Bacillaceae</taxon>
        <taxon>Natronobacillus</taxon>
    </lineage>
</organism>